<feature type="domain" description="CinA C-terminal" evidence="1">
    <location>
        <begin position="2"/>
        <end position="151"/>
    </location>
</feature>
<dbReference type="InterPro" id="IPR008136">
    <property type="entry name" value="CinA_C"/>
</dbReference>
<organism evidence="2 3">
    <name type="scientific">Intestinicryptomonas porci</name>
    <dbReference type="NCBI Taxonomy" id="2926320"/>
    <lineage>
        <taxon>Bacteria</taxon>
        <taxon>Pseudomonadati</taxon>
        <taxon>Verrucomicrobiota</taxon>
        <taxon>Opitutia</taxon>
        <taxon>Opitutales</taxon>
        <taxon>Intestinicryptomonaceae</taxon>
        <taxon>Intestinicryptomonas</taxon>
    </lineage>
</organism>
<evidence type="ECO:0000313" key="2">
    <source>
        <dbReference type="EMBL" id="MDX8415403.1"/>
    </source>
</evidence>
<reference evidence="2 3" key="1">
    <citation type="submission" date="2022-03" db="EMBL/GenBank/DDBJ databases">
        <title>Novel taxa within the pig intestine.</title>
        <authorList>
            <person name="Wylensek D."/>
            <person name="Bishof K."/>
            <person name="Afrizal A."/>
            <person name="Clavel T."/>
        </authorList>
    </citation>
    <scope>NUCLEOTIDE SEQUENCE [LARGE SCALE GENOMIC DNA]</scope>
    <source>
        <strain evidence="2 3">CLA-KB-P66</strain>
    </source>
</reference>
<keyword evidence="3" id="KW-1185">Reference proteome</keyword>
<name>A0ABU4WGK5_9BACT</name>
<dbReference type="Pfam" id="PF02464">
    <property type="entry name" value="CinA"/>
    <property type="match status" value="1"/>
</dbReference>
<accession>A0ABU4WGK5</accession>
<dbReference type="EMBL" id="JALBUT010000004">
    <property type="protein sequence ID" value="MDX8415403.1"/>
    <property type="molecule type" value="Genomic_DNA"/>
</dbReference>
<dbReference type="InterPro" id="IPR036653">
    <property type="entry name" value="CinA-like_C"/>
</dbReference>
<proteinExistence type="predicted"/>
<dbReference type="SUPFAM" id="SSF142433">
    <property type="entry name" value="CinA-like"/>
    <property type="match status" value="1"/>
</dbReference>
<gene>
    <name evidence="2" type="ORF">MOX91_04315</name>
</gene>
<dbReference type="RefSeq" id="WP_370396851.1">
    <property type="nucleotide sequence ID" value="NZ_JALBUT010000004.1"/>
</dbReference>
<protein>
    <submittedName>
        <fullName evidence="2">CinA family protein</fullName>
    </submittedName>
</protein>
<dbReference type="Gene3D" id="3.90.950.20">
    <property type="entry name" value="CinA-like"/>
    <property type="match status" value="1"/>
</dbReference>
<sequence length="156" mass="16840">MKLADKLLQKLKHKKLTLSCAESCSGGLLADAFVSVSGASEVFLGSLVCYAPAVKQDVLKVEKSVVRRGVVSEECAVSMAEKSLELFNSDTALSITGYAEKSDDANIPDGTIYIAASCKKFTVCEKITAKKSRNENRKFAVMAALRLLDKLLESKI</sequence>
<evidence type="ECO:0000259" key="1">
    <source>
        <dbReference type="Pfam" id="PF02464"/>
    </source>
</evidence>
<dbReference type="Proteomes" id="UP001275932">
    <property type="component" value="Unassembled WGS sequence"/>
</dbReference>
<evidence type="ECO:0000313" key="3">
    <source>
        <dbReference type="Proteomes" id="UP001275932"/>
    </source>
</evidence>
<comment type="caution">
    <text evidence="2">The sequence shown here is derived from an EMBL/GenBank/DDBJ whole genome shotgun (WGS) entry which is preliminary data.</text>
</comment>
<dbReference type="NCBIfam" id="TIGR00199">
    <property type="entry name" value="PncC_domain"/>
    <property type="match status" value="1"/>
</dbReference>